<dbReference type="CDD" id="cd00483">
    <property type="entry name" value="HPPK"/>
    <property type="match status" value="1"/>
</dbReference>
<dbReference type="PANTHER" id="PTHR43071">
    <property type="entry name" value="2-AMINO-4-HYDROXY-6-HYDROXYMETHYLDIHYDROPTERIDINE PYROPHOSPHOKINASE"/>
    <property type="match status" value="1"/>
</dbReference>
<evidence type="ECO:0000313" key="14">
    <source>
        <dbReference type="EMBL" id="SMF18298.1"/>
    </source>
</evidence>
<evidence type="ECO:0000256" key="5">
    <source>
        <dbReference type="ARBA" id="ARBA00022679"/>
    </source>
</evidence>
<reference evidence="14 15" key="1">
    <citation type="submission" date="2017-04" db="EMBL/GenBank/DDBJ databases">
        <authorList>
            <person name="Afonso C.L."/>
            <person name="Miller P.J."/>
            <person name="Scott M.A."/>
            <person name="Spackman E."/>
            <person name="Goraichik I."/>
            <person name="Dimitrov K.M."/>
            <person name="Suarez D.L."/>
            <person name="Swayne D.E."/>
        </authorList>
    </citation>
    <scope>NUCLEOTIDE SEQUENCE [LARGE SCALE GENOMIC DNA]</scope>
    <source>
        <strain evidence="14 15">USBA 355</strain>
    </source>
</reference>
<proteinExistence type="inferred from homology"/>
<accession>A0A1Y6BSZ0</accession>
<evidence type="ECO:0000256" key="8">
    <source>
        <dbReference type="ARBA" id="ARBA00022840"/>
    </source>
</evidence>
<evidence type="ECO:0000256" key="9">
    <source>
        <dbReference type="ARBA" id="ARBA00022909"/>
    </source>
</evidence>
<gene>
    <name evidence="14" type="ORF">SAMN05428998_106157</name>
</gene>
<evidence type="ECO:0000256" key="6">
    <source>
        <dbReference type="ARBA" id="ARBA00022741"/>
    </source>
</evidence>
<dbReference type="RefSeq" id="WP_085122637.1">
    <property type="nucleotide sequence ID" value="NZ_FWZX01000006.1"/>
</dbReference>
<dbReference type="Gene3D" id="3.30.70.560">
    <property type="entry name" value="7,8-Dihydro-6-hydroxymethylpterin-pyrophosphokinase HPPK"/>
    <property type="match status" value="1"/>
</dbReference>
<evidence type="ECO:0000256" key="12">
    <source>
        <dbReference type="ARBA" id="ARBA00033413"/>
    </source>
</evidence>
<keyword evidence="9" id="KW-0289">Folate biosynthesis</keyword>
<dbReference type="SUPFAM" id="SSF55083">
    <property type="entry name" value="6-hydroxymethyl-7,8-dihydropterin pyrophosphokinase, HPPK"/>
    <property type="match status" value="1"/>
</dbReference>
<keyword evidence="5" id="KW-0808">Transferase</keyword>
<evidence type="ECO:0000256" key="1">
    <source>
        <dbReference type="ARBA" id="ARBA00005051"/>
    </source>
</evidence>
<dbReference type="STRING" id="560819.SAMN05428998_106157"/>
<dbReference type="InterPro" id="IPR000550">
    <property type="entry name" value="Hppk"/>
</dbReference>
<evidence type="ECO:0000256" key="4">
    <source>
        <dbReference type="ARBA" id="ARBA00016218"/>
    </source>
</evidence>
<dbReference type="Proteomes" id="UP000192917">
    <property type="component" value="Unassembled WGS sequence"/>
</dbReference>
<evidence type="ECO:0000256" key="7">
    <source>
        <dbReference type="ARBA" id="ARBA00022777"/>
    </source>
</evidence>
<dbReference type="NCBIfam" id="TIGR01498">
    <property type="entry name" value="folK"/>
    <property type="match status" value="1"/>
</dbReference>
<keyword evidence="15" id="KW-1185">Reference proteome</keyword>
<dbReference type="AlphaFoldDB" id="A0A1Y6BSZ0"/>
<dbReference type="GO" id="GO:0005524">
    <property type="term" value="F:ATP binding"/>
    <property type="evidence" value="ECO:0007669"/>
    <property type="project" value="UniProtKB-KW"/>
</dbReference>
<dbReference type="GO" id="GO:0046654">
    <property type="term" value="P:tetrahydrofolate biosynthetic process"/>
    <property type="evidence" value="ECO:0007669"/>
    <property type="project" value="UniProtKB-UniPathway"/>
</dbReference>
<evidence type="ECO:0000256" key="2">
    <source>
        <dbReference type="ARBA" id="ARBA00005810"/>
    </source>
</evidence>
<evidence type="ECO:0000256" key="3">
    <source>
        <dbReference type="ARBA" id="ARBA00013253"/>
    </source>
</evidence>
<comment type="pathway">
    <text evidence="1">Cofactor biosynthesis; tetrahydrofolate biosynthesis; 2-amino-4-hydroxy-6-hydroxymethyl-7,8-dihydropteridine diphosphate from 7,8-dihydroneopterin triphosphate: step 4/4.</text>
</comment>
<dbReference type="InterPro" id="IPR035907">
    <property type="entry name" value="Hppk_sf"/>
</dbReference>
<evidence type="ECO:0000256" key="11">
    <source>
        <dbReference type="ARBA" id="ARBA00029766"/>
    </source>
</evidence>
<evidence type="ECO:0000256" key="10">
    <source>
        <dbReference type="ARBA" id="ARBA00029409"/>
    </source>
</evidence>
<dbReference type="EC" id="2.7.6.3" evidence="3"/>
<sequence length="175" mass="18905">MSRIYVALGANLPHPTLGPPRAVLERALEELGARGVAIRRRSRWYRSAPVPPSGQPWFVNGVAEVASGLEPGALLTLLHDLEAGLGRVRSVPNAARIVDLDLIDWRGRVAAPGDWPLLPHPRLQERAFVLLPLQELAPDWRHPVSGTAIADLVAALPADQQAEPIEEEGPAPPPL</sequence>
<comment type="function">
    <text evidence="10">Catalyzes the transfer of pyrophosphate from adenosine triphosphate (ATP) to 6-hydroxymethyl-7,8-dihydropterin, an enzymatic step in folate biosynthesis pathway.</text>
</comment>
<evidence type="ECO:0000259" key="13">
    <source>
        <dbReference type="Pfam" id="PF01288"/>
    </source>
</evidence>
<keyword evidence="8" id="KW-0067">ATP-binding</keyword>
<dbReference type="UniPathway" id="UPA00077">
    <property type="reaction ID" value="UER00155"/>
</dbReference>
<dbReference type="EMBL" id="FWZX01000006">
    <property type="protein sequence ID" value="SMF18298.1"/>
    <property type="molecule type" value="Genomic_DNA"/>
</dbReference>
<keyword evidence="6" id="KW-0547">Nucleotide-binding</keyword>
<dbReference type="GO" id="GO:0016301">
    <property type="term" value="F:kinase activity"/>
    <property type="evidence" value="ECO:0007669"/>
    <property type="project" value="UniProtKB-KW"/>
</dbReference>
<comment type="similarity">
    <text evidence="2">Belongs to the HPPK family.</text>
</comment>
<dbReference type="GO" id="GO:0003848">
    <property type="term" value="F:2-amino-4-hydroxy-6-hydroxymethyldihydropteridine diphosphokinase activity"/>
    <property type="evidence" value="ECO:0007669"/>
    <property type="project" value="UniProtKB-EC"/>
</dbReference>
<evidence type="ECO:0000313" key="15">
    <source>
        <dbReference type="Proteomes" id="UP000192917"/>
    </source>
</evidence>
<keyword evidence="7 14" id="KW-0418">Kinase</keyword>
<protein>
    <recommendedName>
        <fullName evidence="4">2-amino-4-hydroxy-6-hydroxymethyldihydropteridine pyrophosphokinase</fullName>
        <ecNumber evidence="3">2.7.6.3</ecNumber>
    </recommendedName>
    <alternativeName>
        <fullName evidence="11">6-hydroxymethyl-7,8-dihydropterin pyrophosphokinase</fullName>
    </alternativeName>
    <alternativeName>
        <fullName evidence="12">7,8-dihydro-6-hydroxymethylpterin-pyrophosphokinase</fullName>
    </alternativeName>
</protein>
<dbReference type="GO" id="GO:0046656">
    <property type="term" value="P:folic acid biosynthetic process"/>
    <property type="evidence" value="ECO:0007669"/>
    <property type="project" value="UniProtKB-KW"/>
</dbReference>
<name>A0A1Y6BSZ0_9PROT</name>
<organism evidence="14 15">
    <name type="scientific">Tistlia consotensis USBA 355</name>
    <dbReference type="NCBI Taxonomy" id="560819"/>
    <lineage>
        <taxon>Bacteria</taxon>
        <taxon>Pseudomonadati</taxon>
        <taxon>Pseudomonadota</taxon>
        <taxon>Alphaproteobacteria</taxon>
        <taxon>Rhodospirillales</taxon>
        <taxon>Rhodovibrionaceae</taxon>
        <taxon>Tistlia</taxon>
    </lineage>
</organism>
<feature type="domain" description="7,8-dihydro-6-hydroxymethylpterin-pyrophosphokinase" evidence="13">
    <location>
        <begin position="5"/>
        <end position="138"/>
    </location>
</feature>
<dbReference type="PANTHER" id="PTHR43071:SF1">
    <property type="entry name" value="2-AMINO-4-HYDROXY-6-HYDROXYMETHYLDIHYDROPTERIDINE PYROPHOSPHOKINASE"/>
    <property type="match status" value="1"/>
</dbReference>
<dbReference type="Pfam" id="PF01288">
    <property type="entry name" value="HPPK"/>
    <property type="match status" value="1"/>
</dbReference>